<dbReference type="AlphaFoldDB" id="A0A833RR80"/>
<feature type="compositionally biased region" description="Basic and acidic residues" evidence="2">
    <location>
        <begin position="37"/>
        <end position="47"/>
    </location>
</feature>
<sequence>MPGAGGQPPQRTTFRPPWVKDGPSPLPMPSAPWTLNSRRDSKPKDEEPPPFTQVTLKAKILNLEAEVEHAKSQKSVQEQRKYDEKVTESLKKEAQQARKDAEKFEKEYMTVSEEKDQLKNELEEMKRMYAALERRMKAEQELEPEPIIELADDGDEAAWYNVSGMALAGCPSAKDVAKIASQKSIDKREPSESEEEEEESSEEEEDEEDDPKAAEKRLQREIKLLTTKITNFKDKAVNARKERHALKDQIKQQQKLLKEEKKKYKQLQKEVDKMAKLMSESEDDDKDEEEEEEEEEETESEESESEESEDEETETEDEDQSMEGQRNILQVNIIYKMLCNKMLSKNF</sequence>
<protein>
    <submittedName>
        <fullName evidence="3">Uncharacterized protein</fullName>
    </submittedName>
</protein>
<accession>A0A833RR80</accession>
<keyword evidence="1" id="KW-0175">Coiled coil</keyword>
<feature type="region of interest" description="Disordered" evidence="2">
    <location>
        <begin position="233"/>
        <end position="327"/>
    </location>
</feature>
<reference evidence="3" key="1">
    <citation type="submission" date="2019-11" db="EMBL/GenBank/DDBJ databases">
        <title>The nuclear and mitochondrial genomes of Frieseomelitta varia - a highly eusocial stingless bee (Meliponini) with a permanently sterile worker caste.</title>
        <authorList>
            <person name="Freitas F.C.P."/>
            <person name="Lourenco A.P."/>
            <person name="Nunes F.M.F."/>
            <person name="Paschoal A.R."/>
            <person name="Abreu F.C.P."/>
            <person name="Barbin F.O."/>
            <person name="Bataglia L."/>
            <person name="Cardoso-Junior C.A.M."/>
            <person name="Cervoni M.S."/>
            <person name="Silva S.R."/>
            <person name="Dalarmi F."/>
            <person name="Del Lama M.A."/>
            <person name="Depintor T.S."/>
            <person name="Ferreira K.M."/>
            <person name="Goria P.S."/>
            <person name="Jaskot M.C."/>
            <person name="Lago D.C."/>
            <person name="Luna-Lucena D."/>
            <person name="Moda L.M."/>
            <person name="Nascimento L."/>
            <person name="Pedrino M."/>
            <person name="Rabico F.O."/>
            <person name="Sanches F.C."/>
            <person name="Santos D.E."/>
            <person name="Santos C.G."/>
            <person name="Vieira J."/>
            <person name="Lopes T.F."/>
            <person name="Barchuk A.R."/>
            <person name="Hartfelder K."/>
            <person name="Simoes Z.L.P."/>
            <person name="Bitondi M.M.G."/>
            <person name="Pinheiro D.G."/>
        </authorList>
    </citation>
    <scope>NUCLEOTIDE SEQUENCE</scope>
    <source>
        <strain evidence="3">USP_RPSP 00005682</strain>
        <tissue evidence="3">Whole individual</tissue>
    </source>
</reference>
<feature type="compositionally biased region" description="Basic and acidic residues" evidence="2">
    <location>
        <begin position="233"/>
        <end position="275"/>
    </location>
</feature>
<feature type="compositionally biased region" description="Acidic residues" evidence="2">
    <location>
        <begin position="192"/>
        <end position="210"/>
    </location>
</feature>
<comment type="caution">
    <text evidence="3">The sequence shown here is derived from an EMBL/GenBank/DDBJ whole genome shotgun (WGS) entry which is preliminary data.</text>
</comment>
<evidence type="ECO:0000313" key="4">
    <source>
        <dbReference type="Proteomes" id="UP000655588"/>
    </source>
</evidence>
<dbReference type="EMBL" id="WNWW01000886">
    <property type="protein sequence ID" value="KAF3421101.1"/>
    <property type="molecule type" value="Genomic_DNA"/>
</dbReference>
<feature type="compositionally biased region" description="Acidic residues" evidence="2">
    <location>
        <begin position="280"/>
        <end position="321"/>
    </location>
</feature>
<name>A0A833RR80_9HYME</name>
<feature type="region of interest" description="Disordered" evidence="2">
    <location>
        <begin position="1"/>
        <end position="52"/>
    </location>
</feature>
<organism evidence="3 4">
    <name type="scientific">Frieseomelitta varia</name>
    <dbReference type="NCBI Taxonomy" id="561572"/>
    <lineage>
        <taxon>Eukaryota</taxon>
        <taxon>Metazoa</taxon>
        <taxon>Ecdysozoa</taxon>
        <taxon>Arthropoda</taxon>
        <taxon>Hexapoda</taxon>
        <taxon>Insecta</taxon>
        <taxon>Pterygota</taxon>
        <taxon>Neoptera</taxon>
        <taxon>Endopterygota</taxon>
        <taxon>Hymenoptera</taxon>
        <taxon>Apocrita</taxon>
        <taxon>Aculeata</taxon>
        <taxon>Apoidea</taxon>
        <taxon>Anthophila</taxon>
        <taxon>Apidae</taxon>
        <taxon>Frieseomelitta</taxon>
    </lineage>
</organism>
<gene>
    <name evidence="3" type="ORF">E2986_03886</name>
</gene>
<feature type="region of interest" description="Disordered" evidence="2">
    <location>
        <begin position="176"/>
        <end position="219"/>
    </location>
</feature>
<evidence type="ECO:0000256" key="1">
    <source>
        <dbReference type="SAM" id="Coils"/>
    </source>
</evidence>
<keyword evidence="4" id="KW-1185">Reference proteome</keyword>
<evidence type="ECO:0000313" key="3">
    <source>
        <dbReference type="EMBL" id="KAF3421101.1"/>
    </source>
</evidence>
<feature type="coiled-coil region" evidence="1">
    <location>
        <begin position="53"/>
        <end position="142"/>
    </location>
</feature>
<evidence type="ECO:0000256" key="2">
    <source>
        <dbReference type="SAM" id="MobiDB-lite"/>
    </source>
</evidence>
<proteinExistence type="predicted"/>
<dbReference type="Proteomes" id="UP000655588">
    <property type="component" value="Unassembled WGS sequence"/>
</dbReference>